<reference evidence="3 4" key="1">
    <citation type="submission" date="2020-04" db="EMBL/GenBank/DDBJ databases">
        <title>Description of novel Gluconacetobacter.</title>
        <authorList>
            <person name="Sombolestani A."/>
        </authorList>
    </citation>
    <scope>NUCLEOTIDE SEQUENCE [LARGE SCALE GENOMIC DNA]</scope>
    <source>
        <strain evidence="3 4">LMG 19747</strain>
    </source>
</reference>
<dbReference type="RefSeq" id="WP_182997345.1">
    <property type="nucleotide sequence ID" value="NZ_JABEQJ010000011.1"/>
</dbReference>
<protein>
    <submittedName>
        <fullName evidence="3">Phenylacetic acid degradation operon negative regulatory protein PaaX</fullName>
    </submittedName>
</protein>
<dbReference type="InterPro" id="IPR012906">
    <property type="entry name" value="PaaX-like_N"/>
</dbReference>
<dbReference type="Proteomes" id="UP000589085">
    <property type="component" value="Unassembled WGS sequence"/>
</dbReference>
<evidence type="ECO:0000313" key="3">
    <source>
        <dbReference type="EMBL" id="MBB2160479.1"/>
    </source>
</evidence>
<evidence type="ECO:0000259" key="1">
    <source>
        <dbReference type="Pfam" id="PF07848"/>
    </source>
</evidence>
<dbReference type="InterPro" id="IPR011965">
    <property type="entry name" value="PaaX_trns_reg"/>
</dbReference>
<feature type="domain" description="Transcriptional repressor PaaX-like C-terminal" evidence="2">
    <location>
        <begin position="179"/>
        <end position="268"/>
    </location>
</feature>
<feature type="domain" description="Transcriptional repressor PaaX-like N-terminal" evidence="1">
    <location>
        <begin position="26"/>
        <end position="91"/>
    </location>
</feature>
<dbReference type="InterPro" id="IPR036388">
    <property type="entry name" value="WH-like_DNA-bd_sf"/>
</dbReference>
<comment type="caution">
    <text evidence="3">The sequence shown here is derived from an EMBL/GenBank/DDBJ whole genome shotgun (WGS) entry which is preliminary data.</text>
</comment>
<evidence type="ECO:0000259" key="2">
    <source>
        <dbReference type="Pfam" id="PF08223"/>
    </source>
</evidence>
<dbReference type="AlphaFoldDB" id="A0A7W4ICS1"/>
<organism evidence="3 4">
    <name type="scientific">Gluconacetobacter sacchari</name>
    <dbReference type="NCBI Taxonomy" id="92759"/>
    <lineage>
        <taxon>Bacteria</taxon>
        <taxon>Pseudomonadati</taxon>
        <taxon>Pseudomonadota</taxon>
        <taxon>Alphaproteobacteria</taxon>
        <taxon>Acetobacterales</taxon>
        <taxon>Acetobacteraceae</taxon>
        <taxon>Gluconacetobacter</taxon>
    </lineage>
</organism>
<gene>
    <name evidence="3" type="ORF">HLH48_09885</name>
</gene>
<dbReference type="InterPro" id="IPR036390">
    <property type="entry name" value="WH_DNA-bd_sf"/>
</dbReference>
<evidence type="ECO:0000313" key="4">
    <source>
        <dbReference type="Proteomes" id="UP000589085"/>
    </source>
</evidence>
<dbReference type="Gene3D" id="1.10.10.10">
    <property type="entry name" value="Winged helix-like DNA-binding domain superfamily/Winged helix DNA-binding domain"/>
    <property type="match status" value="1"/>
</dbReference>
<dbReference type="Gene3D" id="1.20.58.1460">
    <property type="match status" value="1"/>
</dbReference>
<dbReference type="Pfam" id="PF08223">
    <property type="entry name" value="PaaX_C"/>
    <property type="match status" value="1"/>
</dbReference>
<dbReference type="GO" id="GO:0006351">
    <property type="term" value="P:DNA-templated transcription"/>
    <property type="evidence" value="ECO:0007669"/>
    <property type="project" value="InterPro"/>
</dbReference>
<dbReference type="PANTHER" id="PTHR30319:SF1">
    <property type="entry name" value="TRANSCRIPTIONAL REPRESSOR PAAX"/>
    <property type="match status" value="1"/>
</dbReference>
<dbReference type="Pfam" id="PF07848">
    <property type="entry name" value="PaaX"/>
    <property type="match status" value="1"/>
</dbReference>
<dbReference type="InterPro" id="IPR013225">
    <property type="entry name" value="PaaX_C"/>
</dbReference>
<dbReference type="EMBL" id="JABEQJ010000011">
    <property type="protein sequence ID" value="MBB2160479.1"/>
    <property type="molecule type" value="Genomic_DNA"/>
</dbReference>
<dbReference type="SUPFAM" id="SSF46785">
    <property type="entry name" value="Winged helix' DNA-binding domain"/>
    <property type="match status" value="1"/>
</dbReference>
<dbReference type="PANTHER" id="PTHR30319">
    <property type="entry name" value="PHENYLACETIC ACID REGULATOR-RELATED TRANSCRIPTIONAL REPRESSOR"/>
    <property type="match status" value="1"/>
</dbReference>
<proteinExistence type="predicted"/>
<name>A0A7W4ICS1_9PROT</name>
<accession>A0A7W4ICS1</accession>
<dbReference type="PIRSF" id="PIRSF020623">
    <property type="entry name" value="PaaX"/>
    <property type="match status" value="1"/>
</dbReference>
<sequence length="289" mass="30975">MTAPATAPALAAFLDAFGRTRFRLWSVIITIYGDAILPRGGSVWVGTLLALCRGMEVEENAVRTAMSRLAADGWVSRTRHGRNSFYALAPRGREAFLLAAEHIYRERAPLWTGHLTMVMPDASVRETAFPALAEAGFGSPLGGLFVAPGGRAVPPGAACPAFALSGPVEALRGLAARAWPLEDIAREYQAFLDAFAPCAEGLDAGAGLDDLGAMVARIVLIHAYRRIVLRDPLLPAELLPADWPGERARAVCGRIYDRLRAGSERWLDENAVGEDGAPLPAGGEARFRF</sequence>